<name>A0A328BFT8_9BACT</name>
<dbReference type="AlphaFoldDB" id="A0A328BFT8"/>
<dbReference type="Proteomes" id="UP000248553">
    <property type="component" value="Unassembled WGS sequence"/>
</dbReference>
<sequence length="66" mass="7700">MRLVGCRYIVRESAMSDSNGGAIINGHLFFKLWKYIPQLEFKVMGLLKYYLNILRAVPMHIAHVIY</sequence>
<gene>
    <name evidence="1" type="ORF">DLM85_20730</name>
</gene>
<dbReference type="EMBL" id="QHKM01000008">
    <property type="protein sequence ID" value="RAK63968.1"/>
    <property type="molecule type" value="Genomic_DNA"/>
</dbReference>
<proteinExistence type="predicted"/>
<keyword evidence="2" id="KW-1185">Reference proteome</keyword>
<comment type="caution">
    <text evidence="1">The sequence shown here is derived from an EMBL/GenBank/DDBJ whole genome shotgun (WGS) entry which is preliminary data.</text>
</comment>
<reference evidence="2" key="1">
    <citation type="submission" date="2018-05" db="EMBL/GenBank/DDBJ databases">
        <authorList>
            <person name="Nie L."/>
        </authorList>
    </citation>
    <scope>NUCLEOTIDE SEQUENCE [LARGE SCALE GENOMIC DNA]</scope>
    <source>
        <strain evidence="2">NL</strain>
    </source>
</reference>
<protein>
    <submittedName>
        <fullName evidence="1">Uncharacterized protein</fullName>
    </submittedName>
</protein>
<evidence type="ECO:0000313" key="2">
    <source>
        <dbReference type="Proteomes" id="UP000248553"/>
    </source>
</evidence>
<evidence type="ECO:0000313" key="1">
    <source>
        <dbReference type="EMBL" id="RAK63968.1"/>
    </source>
</evidence>
<organism evidence="1 2">
    <name type="scientific">Hymenobacter edaphi</name>
    <dbReference type="NCBI Taxonomy" id="2211146"/>
    <lineage>
        <taxon>Bacteria</taxon>
        <taxon>Pseudomonadati</taxon>
        <taxon>Bacteroidota</taxon>
        <taxon>Cytophagia</taxon>
        <taxon>Cytophagales</taxon>
        <taxon>Hymenobacteraceae</taxon>
        <taxon>Hymenobacter</taxon>
    </lineage>
</organism>
<accession>A0A328BFT8</accession>